<feature type="non-terminal residue" evidence="2">
    <location>
        <position position="1"/>
    </location>
</feature>
<protein>
    <submittedName>
        <fullName evidence="2">Uncharacterized protein</fullName>
    </submittedName>
</protein>
<proteinExistence type="predicted"/>
<feature type="compositionally biased region" description="Low complexity" evidence="1">
    <location>
        <begin position="1"/>
        <end position="10"/>
    </location>
</feature>
<feature type="non-terminal residue" evidence="2">
    <location>
        <position position="76"/>
    </location>
</feature>
<evidence type="ECO:0000256" key="1">
    <source>
        <dbReference type="SAM" id="MobiDB-lite"/>
    </source>
</evidence>
<sequence>SVTTPPTSFTPAPPLSKQKLQPTKSKSKTSRSKSKMVLPVVNMPVNNNTVQFQQPSAQLQNTQGQKITISPHQKII</sequence>
<organism evidence="2">
    <name type="scientific">Arion vulgaris</name>
    <dbReference type="NCBI Taxonomy" id="1028688"/>
    <lineage>
        <taxon>Eukaryota</taxon>
        <taxon>Metazoa</taxon>
        <taxon>Spiralia</taxon>
        <taxon>Lophotrochozoa</taxon>
        <taxon>Mollusca</taxon>
        <taxon>Gastropoda</taxon>
        <taxon>Heterobranchia</taxon>
        <taxon>Euthyneura</taxon>
        <taxon>Panpulmonata</taxon>
        <taxon>Eupulmonata</taxon>
        <taxon>Stylommatophora</taxon>
        <taxon>Helicina</taxon>
        <taxon>Arionoidea</taxon>
        <taxon>Arionidae</taxon>
        <taxon>Arion</taxon>
    </lineage>
</organism>
<gene>
    <name evidence="2" type="primary">ORF27684</name>
</gene>
<dbReference type="EMBL" id="HACG01009588">
    <property type="protein sequence ID" value="CEK56453.1"/>
    <property type="molecule type" value="Transcribed_RNA"/>
</dbReference>
<name>A0A0B6YJT1_9EUPU</name>
<dbReference type="AlphaFoldDB" id="A0A0B6YJT1"/>
<evidence type="ECO:0000313" key="2">
    <source>
        <dbReference type="EMBL" id="CEK56453.1"/>
    </source>
</evidence>
<feature type="region of interest" description="Disordered" evidence="1">
    <location>
        <begin position="1"/>
        <end position="40"/>
    </location>
</feature>
<accession>A0A0B6YJT1</accession>
<feature type="compositionally biased region" description="Basic residues" evidence="1">
    <location>
        <begin position="25"/>
        <end position="34"/>
    </location>
</feature>
<reference evidence="2" key="1">
    <citation type="submission" date="2014-12" db="EMBL/GenBank/DDBJ databases">
        <title>Insight into the proteome of Arion vulgaris.</title>
        <authorList>
            <person name="Aradska J."/>
            <person name="Bulat T."/>
            <person name="Smidak R."/>
            <person name="Sarate P."/>
            <person name="Gangsoo J."/>
            <person name="Sialana F."/>
            <person name="Bilban M."/>
            <person name="Lubec G."/>
        </authorList>
    </citation>
    <scope>NUCLEOTIDE SEQUENCE</scope>
    <source>
        <tissue evidence="2">Skin</tissue>
    </source>
</reference>